<dbReference type="PANTHER" id="PTHR30329">
    <property type="entry name" value="STATOR ELEMENT OF FLAGELLAR MOTOR COMPLEX"/>
    <property type="match status" value="1"/>
</dbReference>
<dbReference type="PANTHER" id="PTHR30329:SF18">
    <property type="entry name" value="MOTILITY PROTEIN B"/>
    <property type="match status" value="1"/>
</dbReference>
<dbReference type="Proteomes" id="UP000302163">
    <property type="component" value="Chromosome"/>
</dbReference>
<keyword evidence="11" id="KW-0969">Cilium</keyword>
<dbReference type="KEGG" id="izh:FEM41_04920"/>
<evidence type="ECO:0000256" key="1">
    <source>
        <dbReference type="ARBA" id="ARBA00004162"/>
    </source>
</evidence>
<keyword evidence="11" id="KW-0966">Cell projection</keyword>
<name>A0A4P8YEX7_9ENTR</name>
<dbReference type="OrthoDB" id="9809186at2"/>
<evidence type="ECO:0000313" key="11">
    <source>
        <dbReference type="EMBL" id="QCT19040.1"/>
    </source>
</evidence>
<evidence type="ECO:0000313" key="12">
    <source>
        <dbReference type="Proteomes" id="UP000302163"/>
    </source>
</evidence>
<dbReference type="InterPro" id="IPR025713">
    <property type="entry name" value="MotB-like_N_dom"/>
</dbReference>
<gene>
    <name evidence="11" type="primary">motB</name>
    <name evidence="11" type="ORF">FEM41_04920</name>
</gene>
<evidence type="ECO:0000259" key="10">
    <source>
        <dbReference type="PROSITE" id="PS51123"/>
    </source>
</evidence>
<dbReference type="AlphaFoldDB" id="A0A4P8YEX7"/>
<accession>A0A4P8YEX7</accession>
<dbReference type="Gene3D" id="3.30.1330.60">
    <property type="entry name" value="OmpA-like domain"/>
    <property type="match status" value="1"/>
</dbReference>
<feature type="region of interest" description="Disordered" evidence="8">
    <location>
        <begin position="1"/>
        <end position="23"/>
    </location>
</feature>
<feature type="compositionally biased region" description="Basic residues" evidence="8">
    <location>
        <begin position="11"/>
        <end position="23"/>
    </location>
</feature>
<dbReference type="RefSeq" id="WP_138094929.1">
    <property type="nucleotide sequence ID" value="NZ_CP040428.1"/>
</dbReference>
<keyword evidence="4 9" id="KW-0812">Transmembrane</keyword>
<feature type="domain" description="OmpA-like" evidence="10">
    <location>
        <begin position="146"/>
        <end position="266"/>
    </location>
</feature>
<dbReference type="InterPro" id="IPR036737">
    <property type="entry name" value="OmpA-like_sf"/>
</dbReference>
<feature type="region of interest" description="Disordered" evidence="8">
    <location>
        <begin position="274"/>
        <end position="303"/>
    </location>
</feature>
<reference evidence="11 12" key="1">
    <citation type="submission" date="2019-05" db="EMBL/GenBank/DDBJ databases">
        <title>Complete genome sequence of Izhakiella calystegiae KSNA2, an endophyte isolated from beach morning glory (Calystegia soldanella).</title>
        <authorList>
            <person name="Jiang L."/>
            <person name="Jeong J.C."/>
            <person name="Kim C.Y."/>
            <person name="Kim D.H."/>
            <person name="Kim S.W."/>
            <person name="Lee j."/>
        </authorList>
    </citation>
    <scope>NUCLEOTIDE SEQUENCE [LARGE SCALE GENOMIC DNA]</scope>
    <source>
        <strain evidence="11 12">KSNA2</strain>
    </source>
</reference>
<keyword evidence="3" id="KW-1003">Cell membrane</keyword>
<dbReference type="CDD" id="cd07185">
    <property type="entry name" value="OmpA_C-like"/>
    <property type="match status" value="1"/>
</dbReference>
<dbReference type="InterPro" id="IPR050330">
    <property type="entry name" value="Bact_OuterMem_StrucFunc"/>
</dbReference>
<keyword evidence="11" id="KW-0282">Flagellum</keyword>
<organism evidence="11 12">
    <name type="scientific">Jejubacter calystegiae</name>
    <dbReference type="NCBI Taxonomy" id="2579935"/>
    <lineage>
        <taxon>Bacteria</taxon>
        <taxon>Pseudomonadati</taxon>
        <taxon>Pseudomonadota</taxon>
        <taxon>Gammaproteobacteria</taxon>
        <taxon>Enterobacterales</taxon>
        <taxon>Enterobacteriaceae</taxon>
        <taxon>Jejubacter</taxon>
    </lineage>
</organism>
<dbReference type="PROSITE" id="PS51123">
    <property type="entry name" value="OMPA_2"/>
    <property type="match status" value="1"/>
</dbReference>
<dbReference type="InterPro" id="IPR006665">
    <property type="entry name" value="OmpA-like"/>
</dbReference>
<dbReference type="Pfam" id="PF00691">
    <property type="entry name" value="OmpA"/>
    <property type="match status" value="1"/>
</dbReference>
<evidence type="ECO:0000256" key="2">
    <source>
        <dbReference type="ARBA" id="ARBA00008914"/>
    </source>
</evidence>
<protein>
    <submittedName>
        <fullName evidence="11">Flagellar motor protein MotB</fullName>
    </submittedName>
</protein>
<comment type="subcellular location">
    <subcellularLocation>
        <location evidence="1">Cell membrane</location>
        <topology evidence="1">Single-pass membrane protein</topology>
    </subcellularLocation>
</comment>
<comment type="similarity">
    <text evidence="2">Belongs to the MotB family.</text>
</comment>
<evidence type="ECO:0000256" key="8">
    <source>
        <dbReference type="SAM" id="MobiDB-lite"/>
    </source>
</evidence>
<proteinExistence type="inferred from homology"/>
<dbReference type="Pfam" id="PF13677">
    <property type="entry name" value="MotB_plug"/>
    <property type="match status" value="1"/>
</dbReference>
<evidence type="ECO:0000256" key="6">
    <source>
        <dbReference type="ARBA" id="ARBA00023136"/>
    </source>
</evidence>
<dbReference type="GO" id="GO:0005886">
    <property type="term" value="C:plasma membrane"/>
    <property type="evidence" value="ECO:0007669"/>
    <property type="project" value="UniProtKB-SubCell"/>
</dbReference>
<dbReference type="NCBIfam" id="NF006548">
    <property type="entry name" value="PRK09041.1"/>
    <property type="match status" value="1"/>
</dbReference>
<feature type="transmembrane region" description="Helical" evidence="9">
    <location>
        <begin position="28"/>
        <end position="47"/>
    </location>
</feature>
<evidence type="ECO:0000256" key="7">
    <source>
        <dbReference type="PROSITE-ProRule" id="PRU00473"/>
    </source>
</evidence>
<evidence type="ECO:0000256" key="5">
    <source>
        <dbReference type="ARBA" id="ARBA00022989"/>
    </source>
</evidence>
<sequence length="303" mass="34170">MSKKDSSVIIVKKKKSHGHSHHGGSWKIAYADFMTAMMAFFLVMWLLSNSTPEERHQIAEYFQMPLKTAMSNGDRFSLSDSTIPGGGDDMMKVQGEVQKRRADSSRQRDMQSLNRVRERLDQLIKNDPRLKELQPNLKIKLLNDGLRIQIIDSQQRPMFRSGNKEVEPYMRDILHAIAPVLNDIPNSISLSGHTDDAPYANGERSYSNWELSADRANASRRELVAGGLQANKILRVVGMADAMNLKNVPGDDPSNRRISILILTKEKAHEILNEDNNEARDISLSEEDPQGIQQIQEQVPPAS</sequence>
<feature type="compositionally biased region" description="Basic and acidic residues" evidence="8">
    <location>
        <begin position="274"/>
        <end position="283"/>
    </location>
</feature>
<evidence type="ECO:0000256" key="3">
    <source>
        <dbReference type="ARBA" id="ARBA00022475"/>
    </source>
</evidence>
<evidence type="ECO:0000256" key="4">
    <source>
        <dbReference type="ARBA" id="ARBA00022692"/>
    </source>
</evidence>
<dbReference type="SUPFAM" id="SSF103088">
    <property type="entry name" value="OmpA-like"/>
    <property type="match status" value="1"/>
</dbReference>
<keyword evidence="12" id="KW-1185">Reference proteome</keyword>
<dbReference type="EMBL" id="CP040428">
    <property type="protein sequence ID" value="QCT19040.1"/>
    <property type="molecule type" value="Genomic_DNA"/>
</dbReference>
<keyword evidence="5 9" id="KW-1133">Transmembrane helix</keyword>
<evidence type="ECO:0000256" key="9">
    <source>
        <dbReference type="SAM" id="Phobius"/>
    </source>
</evidence>
<keyword evidence="6 7" id="KW-0472">Membrane</keyword>